<dbReference type="Gene3D" id="3.40.50.300">
    <property type="entry name" value="P-loop containing nucleotide triphosphate hydrolases"/>
    <property type="match status" value="1"/>
</dbReference>
<evidence type="ECO:0000256" key="2">
    <source>
        <dbReference type="ARBA" id="ARBA00022448"/>
    </source>
</evidence>
<evidence type="ECO:0000259" key="5">
    <source>
        <dbReference type="PROSITE" id="PS50893"/>
    </source>
</evidence>
<reference evidence="6 7" key="1">
    <citation type="journal article" date="2015" name="Int. J. Syst. Evol. Microbiol.">
        <title>Gemmobacter intermedius sp. nov., isolated from a white stork (Ciconia ciconia).</title>
        <authorList>
            <person name="Kampfer P."/>
            <person name="Jerzak L."/>
            <person name="Wilharm G."/>
            <person name="Golke J."/>
            <person name="Busse H.J."/>
            <person name="Glaeser S.P."/>
        </authorList>
    </citation>
    <scope>NUCLEOTIDE SEQUENCE [LARGE SCALE GENOMIC DNA]</scope>
    <source>
        <strain evidence="6 7">119/4</strain>
    </source>
</reference>
<name>A0A444M9M3_9RHOB</name>
<dbReference type="PANTHER" id="PTHR42788">
    <property type="entry name" value="TAURINE IMPORT ATP-BINDING PROTEIN-RELATED"/>
    <property type="match status" value="1"/>
</dbReference>
<comment type="similarity">
    <text evidence="1">Belongs to the ABC transporter superfamily.</text>
</comment>
<accession>A0A444M9M3</accession>
<sequence>MTAPLPADLQNVSLRFPGAANLALEKVSLSLQAGEVLTILGPSGCGKTTLLRLIAGLVQPESGSVRVFGAAPRPGEKSAIVFQNFRLLPWLTVEGNVGFPLAALSAAERARRVADVLATVGLSRFAQSFPRELSGGMQQRVALARALAADPQILLMDEPFASLDAQSRELMQAEVARLAQSRSGRSVVFVTHSVDEALVLGDRVVLMSPRPGRIAKCLDLPFRGSAEARRNHPDFSLLRGELWAALREMVLSDPQSDFHGRGFDESTE</sequence>
<dbReference type="InterPro" id="IPR017871">
    <property type="entry name" value="ABC_transporter-like_CS"/>
</dbReference>
<evidence type="ECO:0000256" key="3">
    <source>
        <dbReference type="ARBA" id="ARBA00022741"/>
    </source>
</evidence>
<evidence type="ECO:0000256" key="4">
    <source>
        <dbReference type="ARBA" id="ARBA00022840"/>
    </source>
</evidence>
<keyword evidence="4 6" id="KW-0067">ATP-binding</keyword>
<dbReference type="PROSITE" id="PS50893">
    <property type="entry name" value="ABC_TRANSPORTER_2"/>
    <property type="match status" value="1"/>
</dbReference>
<protein>
    <submittedName>
        <fullName evidence="6">ABC transporter ATP-binding protein</fullName>
    </submittedName>
</protein>
<dbReference type="EMBL" id="SBLC01000020">
    <property type="protein sequence ID" value="RWY39627.1"/>
    <property type="molecule type" value="Genomic_DNA"/>
</dbReference>
<proteinExistence type="inferred from homology"/>
<dbReference type="OrthoDB" id="9802264at2"/>
<dbReference type="AlphaFoldDB" id="A0A444M9M3"/>
<evidence type="ECO:0000256" key="1">
    <source>
        <dbReference type="ARBA" id="ARBA00005417"/>
    </source>
</evidence>
<dbReference type="SMART" id="SM00382">
    <property type="entry name" value="AAA"/>
    <property type="match status" value="1"/>
</dbReference>
<comment type="caution">
    <text evidence="6">The sequence shown here is derived from an EMBL/GenBank/DDBJ whole genome shotgun (WGS) entry which is preliminary data.</text>
</comment>
<dbReference type="CDD" id="cd03293">
    <property type="entry name" value="ABC_NrtD_SsuB_transporters"/>
    <property type="match status" value="1"/>
</dbReference>
<keyword evidence="2" id="KW-0813">Transport</keyword>
<dbReference type="PANTHER" id="PTHR42788:SF20">
    <property type="entry name" value="ABC TRANSPORTER ATP-BINDING PROTEIN"/>
    <property type="match status" value="1"/>
</dbReference>
<dbReference type="SUPFAM" id="SSF52540">
    <property type="entry name" value="P-loop containing nucleoside triphosphate hydrolases"/>
    <property type="match status" value="1"/>
</dbReference>
<gene>
    <name evidence="6" type="ORF">EP867_13405</name>
</gene>
<dbReference type="PROSITE" id="PS00211">
    <property type="entry name" value="ABC_TRANSPORTER_1"/>
    <property type="match status" value="1"/>
</dbReference>
<feature type="domain" description="ABC transporter" evidence="5">
    <location>
        <begin position="7"/>
        <end position="234"/>
    </location>
</feature>
<dbReference type="GO" id="GO:0005524">
    <property type="term" value="F:ATP binding"/>
    <property type="evidence" value="ECO:0007669"/>
    <property type="project" value="UniProtKB-KW"/>
</dbReference>
<dbReference type="GO" id="GO:0016887">
    <property type="term" value="F:ATP hydrolysis activity"/>
    <property type="evidence" value="ECO:0007669"/>
    <property type="project" value="InterPro"/>
</dbReference>
<organism evidence="6 7">
    <name type="scientific">Falsigemmobacter intermedius</name>
    <dbReference type="NCBI Taxonomy" id="1553448"/>
    <lineage>
        <taxon>Bacteria</taxon>
        <taxon>Pseudomonadati</taxon>
        <taxon>Pseudomonadota</taxon>
        <taxon>Alphaproteobacteria</taxon>
        <taxon>Rhodobacterales</taxon>
        <taxon>Paracoccaceae</taxon>
        <taxon>Falsigemmobacter</taxon>
    </lineage>
</organism>
<dbReference type="RefSeq" id="WP_128489997.1">
    <property type="nucleotide sequence ID" value="NZ_JBHLXB010000126.1"/>
</dbReference>
<evidence type="ECO:0000313" key="7">
    <source>
        <dbReference type="Proteomes" id="UP000287168"/>
    </source>
</evidence>
<keyword evidence="7" id="KW-1185">Reference proteome</keyword>
<dbReference type="Proteomes" id="UP000287168">
    <property type="component" value="Unassembled WGS sequence"/>
</dbReference>
<dbReference type="InterPro" id="IPR003439">
    <property type="entry name" value="ABC_transporter-like_ATP-bd"/>
</dbReference>
<dbReference type="Pfam" id="PF00005">
    <property type="entry name" value="ABC_tran"/>
    <property type="match status" value="1"/>
</dbReference>
<dbReference type="InterPro" id="IPR003593">
    <property type="entry name" value="AAA+_ATPase"/>
</dbReference>
<dbReference type="InterPro" id="IPR050166">
    <property type="entry name" value="ABC_transporter_ATP-bind"/>
</dbReference>
<keyword evidence="3" id="KW-0547">Nucleotide-binding</keyword>
<evidence type="ECO:0000313" key="6">
    <source>
        <dbReference type="EMBL" id="RWY39627.1"/>
    </source>
</evidence>
<dbReference type="InterPro" id="IPR027417">
    <property type="entry name" value="P-loop_NTPase"/>
</dbReference>